<dbReference type="Proteomes" id="UP000006503">
    <property type="component" value="Chromosome"/>
</dbReference>
<dbReference type="PATRIC" id="fig|1196325.3.peg.1352"/>
<dbReference type="RefSeq" id="WP_014859739.1">
    <property type="nucleotide sequence ID" value="NC_018220.1"/>
</dbReference>
<organism evidence="1 2">
    <name type="scientific">Pseudomonas putida (strain DOT-T1E)</name>
    <dbReference type="NCBI Taxonomy" id="1196325"/>
    <lineage>
        <taxon>Bacteria</taxon>
        <taxon>Pseudomonadati</taxon>
        <taxon>Pseudomonadota</taxon>
        <taxon>Gammaproteobacteria</taxon>
        <taxon>Pseudomonadales</taxon>
        <taxon>Pseudomonadaceae</taxon>
        <taxon>Pseudomonas</taxon>
    </lineage>
</organism>
<dbReference type="KEGG" id="ppx:T1E_1347"/>
<sequence>MDTNKMREQFEQWAKNRYSWHLHDDARDPEERTLASWNGDAYGNRIVEGMWQAWQASREAVVVELLADDGMDGHLWAPDVVAAIEAQGLKVAP</sequence>
<name>I7BSU5_PSEPT</name>
<dbReference type="AlphaFoldDB" id="I7BSU5"/>
<dbReference type="Pfam" id="PF26207">
    <property type="entry name" value="Phage_phiTE_015"/>
    <property type="match status" value="1"/>
</dbReference>
<dbReference type="InterPro" id="IPR058601">
    <property type="entry name" value="Phage_phiTE_015-like"/>
</dbReference>
<dbReference type="HOGENOM" id="CLU_186118_0_0_6"/>
<accession>I7BSU5</accession>
<proteinExistence type="predicted"/>
<evidence type="ECO:0000313" key="2">
    <source>
        <dbReference type="Proteomes" id="UP000006503"/>
    </source>
</evidence>
<evidence type="ECO:0000313" key="1">
    <source>
        <dbReference type="EMBL" id="AFO47202.1"/>
    </source>
</evidence>
<reference evidence="2" key="1">
    <citation type="journal article" date="2013" name="Microb. Biotechnol.">
        <title>Metabolic potential of the organic-solvent tolerant Pseudomonas putida DOT-T1E deduced from its annotated genome.</title>
        <authorList>
            <person name="Udaondo Z."/>
            <person name="Molina L."/>
            <person name="Daniels C."/>
            <person name="Gomez M.J."/>
            <person name="Molina-Henares M.A."/>
            <person name="Matilla M.A."/>
            <person name="Roca A."/>
            <person name="Fernandez M."/>
            <person name="Duque E."/>
            <person name="Segura A."/>
            <person name="Ramos J.L."/>
        </authorList>
    </citation>
    <scope>NUCLEOTIDE SEQUENCE [LARGE SCALE GENOMIC DNA]</scope>
    <source>
        <strain evidence="2">DOT-T1E</strain>
    </source>
</reference>
<protein>
    <submittedName>
        <fullName evidence="1">Uncharacterized protein</fullName>
    </submittedName>
</protein>
<gene>
    <name evidence="1" type="ordered locus">T1E_1347</name>
</gene>
<dbReference type="EMBL" id="CP003734">
    <property type="protein sequence ID" value="AFO47202.1"/>
    <property type="molecule type" value="Genomic_DNA"/>
</dbReference>